<keyword evidence="4 6" id="KW-1133">Transmembrane helix</keyword>
<feature type="transmembrane region" description="Helical" evidence="6">
    <location>
        <begin position="425"/>
        <end position="444"/>
    </location>
</feature>
<dbReference type="CDD" id="cd17502">
    <property type="entry name" value="MFS_Azr1_MDR_like"/>
    <property type="match status" value="1"/>
</dbReference>
<keyword evidence="2" id="KW-0813">Transport</keyword>
<dbReference type="GO" id="GO:0022857">
    <property type="term" value="F:transmembrane transporter activity"/>
    <property type="evidence" value="ECO:0007669"/>
    <property type="project" value="InterPro"/>
</dbReference>
<feature type="transmembrane region" description="Helical" evidence="6">
    <location>
        <begin position="136"/>
        <end position="161"/>
    </location>
</feature>
<dbReference type="SUPFAM" id="SSF54427">
    <property type="entry name" value="NTF2-like"/>
    <property type="match status" value="1"/>
</dbReference>
<keyword evidence="3 6" id="KW-0812">Transmembrane</keyword>
<dbReference type="Pfam" id="PF07690">
    <property type="entry name" value="MFS_1"/>
    <property type="match status" value="1"/>
</dbReference>
<dbReference type="InterPro" id="IPR020846">
    <property type="entry name" value="MFS_dom"/>
</dbReference>
<feature type="transmembrane region" description="Helical" evidence="6">
    <location>
        <begin position="229"/>
        <end position="251"/>
    </location>
</feature>
<feature type="transmembrane region" description="Helical" evidence="6">
    <location>
        <begin position="291"/>
        <end position="313"/>
    </location>
</feature>
<feature type="transmembrane region" description="Helical" evidence="6">
    <location>
        <begin position="580"/>
        <end position="604"/>
    </location>
</feature>
<dbReference type="Proteomes" id="UP000050511">
    <property type="component" value="Unassembled WGS sequence"/>
</dbReference>
<dbReference type="Gene3D" id="1.20.1250.20">
    <property type="entry name" value="MFS general substrate transporter like domains"/>
    <property type="match status" value="1"/>
</dbReference>
<dbReference type="InterPro" id="IPR036259">
    <property type="entry name" value="MFS_trans_sf"/>
</dbReference>
<feature type="transmembrane region" description="Helical" evidence="6">
    <location>
        <begin position="522"/>
        <end position="542"/>
    </location>
</feature>
<evidence type="ECO:0000256" key="3">
    <source>
        <dbReference type="ARBA" id="ARBA00022692"/>
    </source>
</evidence>
<dbReference type="Pfam" id="PF14534">
    <property type="entry name" value="DUF4440"/>
    <property type="match status" value="1"/>
</dbReference>
<dbReference type="InterPro" id="IPR011701">
    <property type="entry name" value="MFS"/>
</dbReference>
<dbReference type="GO" id="GO:0005886">
    <property type="term" value="C:plasma membrane"/>
    <property type="evidence" value="ECO:0007669"/>
    <property type="project" value="UniProtKB-SubCell"/>
</dbReference>
<evidence type="ECO:0000256" key="6">
    <source>
        <dbReference type="SAM" id="Phobius"/>
    </source>
</evidence>
<dbReference type="EMBL" id="LKLZ01000006">
    <property type="protein sequence ID" value="KPN42888.1"/>
    <property type="molecule type" value="Genomic_DNA"/>
</dbReference>
<comment type="subcellular location">
    <subcellularLocation>
        <location evidence="1">Cell membrane</location>
        <topology evidence="1">Multi-pass membrane protein</topology>
    </subcellularLocation>
</comment>
<evidence type="ECO:0000256" key="5">
    <source>
        <dbReference type="ARBA" id="ARBA00023136"/>
    </source>
</evidence>
<evidence type="ECO:0000256" key="4">
    <source>
        <dbReference type="ARBA" id="ARBA00022989"/>
    </source>
</evidence>
<feature type="transmembrane region" description="Helical" evidence="6">
    <location>
        <begin position="205"/>
        <end position="223"/>
    </location>
</feature>
<feature type="transmembrane region" description="Helical" evidence="6">
    <location>
        <begin position="350"/>
        <end position="369"/>
    </location>
</feature>
<proteinExistence type="predicted"/>
<gene>
    <name evidence="8" type="ORF">WJL_1924</name>
</gene>
<dbReference type="Gene3D" id="3.10.450.50">
    <property type="match status" value="1"/>
</dbReference>
<dbReference type="PROSITE" id="PS50850">
    <property type="entry name" value="MFS"/>
    <property type="match status" value="1"/>
</dbReference>
<evidence type="ECO:0000313" key="9">
    <source>
        <dbReference type="Proteomes" id="UP000050511"/>
    </source>
</evidence>
<feature type="transmembrane region" description="Helical" evidence="6">
    <location>
        <begin position="325"/>
        <end position="344"/>
    </location>
</feature>
<dbReference type="PANTHER" id="PTHR23501:SF191">
    <property type="entry name" value="VACUOLAR BASIC AMINO ACID TRANSPORTER 4"/>
    <property type="match status" value="1"/>
</dbReference>
<keyword evidence="5 6" id="KW-0472">Membrane</keyword>
<feature type="domain" description="Major facilitator superfamily (MFS) profile" evidence="7">
    <location>
        <begin position="139"/>
        <end position="610"/>
    </location>
</feature>
<name>A0A837PAD4_LACPN</name>
<reference evidence="8 9" key="1">
    <citation type="submission" date="2015-10" db="EMBL/GenBank/DDBJ databases">
        <title>Resequencing of Lactobacillus plantarum WJL strain genome.</title>
        <authorList>
            <person name="Martino M.E."/>
        </authorList>
    </citation>
    <scope>NUCLEOTIDE SEQUENCE [LARGE SCALE GENOMIC DNA]</scope>
    <source>
        <strain evidence="8 9">WJL</strain>
    </source>
</reference>
<evidence type="ECO:0000313" key="8">
    <source>
        <dbReference type="EMBL" id="KPN42888.1"/>
    </source>
</evidence>
<evidence type="ECO:0000256" key="2">
    <source>
        <dbReference type="ARBA" id="ARBA00022448"/>
    </source>
</evidence>
<dbReference type="PANTHER" id="PTHR23501">
    <property type="entry name" value="MAJOR FACILITATOR SUPERFAMILY"/>
    <property type="match status" value="1"/>
</dbReference>
<feature type="transmembrane region" description="Helical" evidence="6">
    <location>
        <begin position="456"/>
        <end position="474"/>
    </location>
</feature>
<feature type="transmembrane region" description="Helical" evidence="6">
    <location>
        <begin position="480"/>
        <end position="501"/>
    </location>
</feature>
<dbReference type="Gene3D" id="1.20.1720.10">
    <property type="entry name" value="Multidrug resistance protein D"/>
    <property type="match status" value="1"/>
</dbReference>
<dbReference type="RefSeq" id="WP_022638487.1">
    <property type="nucleotide sequence ID" value="NZ_AUTE01000027.1"/>
</dbReference>
<organism evidence="8 9">
    <name type="scientific">Lactiplantibacillus plantarum WJL</name>
    <dbReference type="NCBI Taxonomy" id="1350466"/>
    <lineage>
        <taxon>Bacteria</taxon>
        <taxon>Bacillati</taxon>
        <taxon>Bacillota</taxon>
        <taxon>Bacilli</taxon>
        <taxon>Lactobacillales</taxon>
        <taxon>Lactobacillaceae</taxon>
        <taxon>Lactiplantibacillus</taxon>
    </lineage>
</organism>
<feature type="transmembrane region" description="Helical" evidence="6">
    <location>
        <begin position="395"/>
        <end position="413"/>
    </location>
</feature>
<dbReference type="InterPro" id="IPR027843">
    <property type="entry name" value="DUF4440"/>
</dbReference>
<feature type="transmembrane region" description="Helical" evidence="6">
    <location>
        <begin position="263"/>
        <end position="285"/>
    </location>
</feature>
<dbReference type="InterPro" id="IPR032710">
    <property type="entry name" value="NTF2-like_dom_sf"/>
</dbReference>
<sequence length="614" mass="67783">MTVKINEERAVARVVHQQVQGMLEKNLELLDQVIAPNAKLVHITGTVQSKAEWLQQIRLGRMHYFSSHEVLFQVVVKGKQAQVVMRNELDARIYGFRNTWPLQSKVELVKGTTRLANYCLTRVDVLEGEMMTKRRMAIATIALLIANFMGGLDATIVNTALPAITSDLNGIRLIGWISSIFLLGTAVTTVLWGRVGELIGNKLTFQISVVLFIISSVVGGLSTNMVMLIIARAFMGIGAGGMVSIPFIIYADLYENPAERARALGWVTAFYTLSTVVGPLIGGWLVDTLSWHWVFFINLPIGIISLLLLQFSYRESEHEATQKRFDYLGSGLLIVTLIVLLFASDAIASNLTQALVLLVIGLILMVIFYQVEKRQKNALVPTELLKNWRIQSQNVIMFLINGFFIGYSVYAPMWSQGLLGTSATLGGLTQIAGSILLLVGTRYTAHLMVKMPYKRIVMFGILSVLLSALSMVMATQFAPYWWLLVSGGFNGLGMGLSFTPMQVSLQDGVRRDLISVSTTFGLLFRTLGQTFMSSIFGAILSISTASQIGGKITTQMINKLTDASSARSLPQNLLPQLRTILFNGMHLIMVIGLILVVIAFVINLTRKEPAKQPR</sequence>
<feature type="transmembrane region" description="Helical" evidence="6">
    <location>
        <begin position="173"/>
        <end position="193"/>
    </location>
</feature>
<protein>
    <submittedName>
        <fullName evidence="8">Transport protein</fullName>
    </submittedName>
</protein>
<accession>A0A837PAD4</accession>
<dbReference type="SUPFAM" id="SSF103473">
    <property type="entry name" value="MFS general substrate transporter"/>
    <property type="match status" value="1"/>
</dbReference>
<evidence type="ECO:0000256" key="1">
    <source>
        <dbReference type="ARBA" id="ARBA00004651"/>
    </source>
</evidence>
<comment type="caution">
    <text evidence="8">The sequence shown here is derived from an EMBL/GenBank/DDBJ whole genome shotgun (WGS) entry which is preliminary data.</text>
</comment>
<evidence type="ECO:0000259" key="7">
    <source>
        <dbReference type="PROSITE" id="PS50850"/>
    </source>
</evidence>
<dbReference type="AlphaFoldDB" id="A0A837PAD4"/>